<feature type="transmembrane region" description="Helical" evidence="6">
    <location>
        <begin position="342"/>
        <end position="362"/>
    </location>
</feature>
<dbReference type="InterPro" id="IPR018393">
    <property type="entry name" value="NADHpl_OxRdtase_5_subgr"/>
</dbReference>
<evidence type="ECO:0000259" key="7">
    <source>
        <dbReference type="Pfam" id="PF00361"/>
    </source>
</evidence>
<gene>
    <name evidence="9" type="ORF">GCM10009802_36680</name>
</gene>
<dbReference type="NCBIfam" id="TIGR01974">
    <property type="entry name" value="NDH_I_L"/>
    <property type="match status" value="1"/>
</dbReference>
<protein>
    <submittedName>
        <fullName evidence="9">NADH-quinone oxidoreductase subunit L</fullName>
    </submittedName>
</protein>
<feature type="transmembrane region" description="Helical" evidence="6">
    <location>
        <begin position="660"/>
        <end position="682"/>
    </location>
</feature>
<dbReference type="PANTHER" id="PTHR42829">
    <property type="entry name" value="NADH-UBIQUINONE OXIDOREDUCTASE CHAIN 5"/>
    <property type="match status" value="1"/>
</dbReference>
<keyword evidence="10" id="KW-1185">Reference proteome</keyword>
<evidence type="ECO:0000256" key="5">
    <source>
        <dbReference type="RuleBase" id="RU000320"/>
    </source>
</evidence>
<dbReference type="InterPro" id="IPR001750">
    <property type="entry name" value="ND/Mrp_TM"/>
</dbReference>
<reference evidence="9 10" key="1">
    <citation type="journal article" date="2019" name="Int. J. Syst. Evol. Microbiol.">
        <title>The Global Catalogue of Microorganisms (GCM) 10K type strain sequencing project: providing services to taxonomists for standard genome sequencing and annotation.</title>
        <authorList>
            <consortium name="The Broad Institute Genomics Platform"/>
            <consortium name="The Broad Institute Genome Sequencing Center for Infectious Disease"/>
            <person name="Wu L."/>
            <person name="Ma J."/>
        </authorList>
    </citation>
    <scope>NUCLEOTIDE SEQUENCE [LARGE SCALE GENOMIC DNA]</scope>
    <source>
        <strain evidence="9 10">JCM 15481</strain>
    </source>
</reference>
<proteinExistence type="predicted"/>
<dbReference type="PRINTS" id="PR01434">
    <property type="entry name" value="NADHDHGNASE5"/>
</dbReference>
<feature type="transmembrane region" description="Helical" evidence="6">
    <location>
        <begin position="246"/>
        <end position="264"/>
    </location>
</feature>
<feature type="transmembrane region" description="Helical" evidence="6">
    <location>
        <begin position="415"/>
        <end position="439"/>
    </location>
</feature>
<evidence type="ECO:0000313" key="10">
    <source>
        <dbReference type="Proteomes" id="UP001500443"/>
    </source>
</evidence>
<evidence type="ECO:0000256" key="4">
    <source>
        <dbReference type="ARBA" id="ARBA00023136"/>
    </source>
</evidence>
<dbReference type="Gene3D" id="1.20.5.2700">
    <property type="match status" value="1"/>
</dbReference>
<comment type="caution">
    <text evidence="9">The sequence shown here is derived from an EMBL/GenBank/DDBJ whole genome shotgun (WGS) entry which is preliminary data.</text>
</comment>
<feature type="transmembrane region" description="Helical" evidence="6">
    <location>
        <begin position="36"/>
        <end position="56"/>
    </location>
</feature>
<dbReference type="RefSeq" id="WP_344291070.1">
    <property type="nucleotide sequence ID" value="NZ_BAAAPF010000120.1"/>
</dbReference>
<evidence type="ECO:0000256" key="6">
    <source>
        <dbReference type="SAM" id="Phobius"/>
    </source>
</evidence>
<dbReference type="Proteomes" id="UP001500443">
    <property type="component" value="Unassembled WGS sequence"/>
</dbReference>
<feature type="transmembrane region" description="Helical" evidence="6">
    <location>
        <begin position="374"/>
        <end position="395"/>
    </location>
</feature>
<evidence type="ECO:0000256" key="2">
    <source>
        <dbReference type="ARBA" id="ARBA00022692"/>
    </source>
</evidence>
<accession>A0ABN2YMA7</accession>
<feature type="transmembrane region" description="Helical" evidence="6">
    <location>
        <begin position="270"/>
        <end position="297"/>
    </location>
</feature>
<dbReference type="Pfam" id="PF00662">
    <property type="entry name" value="Proton_antipo_N"/>
    <property type="match status" value="1"/>
</dbReference>
<dbReference type="PRINTS" id="PR01435">
    <property type="entry name" value="NPOXDRDTASE5"/>
</dbReference>
<keyword evidence="4 6" id="KW-0472">Membrane</keyword>
<evidence type="ECO:0000259" key="8">
    <source>
        <dbReference type="Pfam" id="PF00662"/>
    </source>
</evidence>
<dbReference type="EMBL" id="BAAAPF010000120">
    <property type="protein sequence ID" value="GAA2128990.1"/>
    <property type="molecule type" value="Genomic_DNA"/>
</dbReference>
<name>A0ABN2YMA7_9ACTN</name>
<keyword evidence="3 6" id="KW-1133">Transmembrane helix</keyword>
<feature type="transmembrane region" description="Helical" evidence="6">
    <location>
        <begin position="76"/>
        <end position="100"/>
    </location>
</feature>
<dbReference type="Pfam" id="PF00361">
    <property type="entry name" value="Proton_antipo_M"/>
    <property type="match status" value="1"/>
</dbReference>
<feature type="transmembrane region" description="Helical" evidence="6">
    <location>
        <begin position="6"/>
        <end position="24"/>
    </location>
</feature>
<evidence type="ECO:0000313" key="9">
    <source>
        <dbReference type="EMBL" id="GAA2128990.1"/>
    </source>
</evidence>
<organism evidence="9 10">
    <name type="scientific">Streptomyces synnematoformans</name>
    <dbReference type="NCBI Taxonomy" id="415721"/>
    <lineage>
        <taxon>Bacteria</taxon>
        <taxon>Bacillati</taxon>
        <taxon>Actinomycetota</taxon>
        <taxon>Actinomycetes</taxon>
        <taxon>Kitasatosporales</taxon>
        <taxon>Streptomycetaceae</taxon>
        <taxon>Streptomyces</taxon>
    </lineage>
</organism>
<dbReference type="PANTHER" id="PTHR42829:SF2">
    <property type="entry name" value="NADH-UBIQUINONE OXIDOREDUCTASE CHAIN 5"/>
    <property type="match status" value="1"/>
</dbReference>
<evidence type="ECO:0000256" key="3">
    <source>
        <dbReference type="ARBA" id="ARBA00022989"/>
    </source>
</evidence>
<comment type="subcellular location">
    <subcellularLocation>
        <location evidence="1">Endomembrane system</location>
        <topology evidence="1">Multi-pass membrane protein</topology>
    </subcellularLocation>
    <subcellularLocation>
        <location evidence="5">Membrane</location>
        <topology evidence="5">Multi-pass membrane protein</topology>
    </subcellularLocation>
</comment>
<feature type="transmembrane region" description="Helical" evidence="6">
    <location>
        <begin position="137"/>
        <end position="157"/>
    </location>
</feature>
<sequence length="685" mass="69603">MTTTTLAALVPLLPFLGAVAGLLVGRRSPGMVQPLAVLPTVTAAVLAAVVAARQGGDEPVTAATELTPTGSVPIDLALHLDGMAVLVAVLVGVVASCVQIYSTGYLRDDPRYSSYAALVSLFTAAMLLVVYSGDLMVLLVGWEIMGICSYFLVGHYWETDVARAASLKAFLVTKLGDVPFLFGIFALAAEAGTFRISGILTAAASGDGLAHPTLIALLLLAGVAGKSAQFPLHTWLPDAMAGPTPVSALIHAATMVAAGVYVVARLLPVFAASAAALVVLAVLAAVTMVGSALAALAQDDIKRVLAYSTVGQLGYMTGALAAGSRDAAVFHLLSHGAFKALLFLAAGVLIHAAGTNSLAAMARTGGLRRKAPDAFWTMTVALLALAAVPPFSGFFSKEAVLGAAEHAATGHTEGVPVGVGWTVLVAGLATALLTAAYAARLWLLAGAPPAPAATDDVRDAGHPVRTPVVMNAMLWVLFLPTLAFGLTVGRISDWLDGESLTPTLATAVLGTGLALVGAALTYAAWRQTAGLAARVPVGAVTAHPDAEPALTEVEAEATHEAVYGSPADEGTPASGAAPDGAATDPGRILLGPALYRHAGSGFHVDALYTALFVRPVRAAARLVRFLDREVVDTYVRGARTAPRLLGAAVRRSQTGNVQSYLSALLGGALVLAVAVVVAATSVTGG</sequence>
<evidence type="ECO:0000256" key="1">
    <source>
        <dbReference type="ARBA" id="ARBA00004127"/>
    </source>
</evidence>
<feature type="transmembrane region" description="Helical" evidence="6">
    <location>
        <begin position="209"/>
        <end position="225"/>
    </location>
</feature>
<feature type="transmembrane region" description="Helical" evidence="6">
    <location>
        <begin position="472"/>
        <end position="492"/>
    </location>
</feature>
<keyword evidence="2 5" id="KW-0812">Transmembrane</keyword>
<feature type="transmembrane region" description="Helical" evidence="6">
    <location>
        <begin position="169"/>
        <end position="189"/>
    </location>
</feature>
<feature type="transmembrane region" description="Helical" evidence="6">
    <location>
        <begin position="504"/>
        <end position="525"/>
    </location>
</feature>
<dbReference type="InterPro" id="IPR003945">
    <property type="entry name" value="NU5C-like"/>
</dbReference>
<feature type="transmembrane region" description="Helical" evidence="6">
    <location>
        <begin position="112"/>
        <end position="131"/>
    </location>
</feature>
<dbReference type="InterPro" id="IPR001516">
    <property type="entry name" value="Proton_antipo_N"/>
</dbReference>
<feature type="domain" description="NADH-Ubiquinone oxidoreductase (complex I) chain 5 N-terminal" evidence="8">
    <location>
        <begin position="68"/>
        <end position="115"/>
    </location>
</feature>
<feature type="transmembrane region" description="Helical" evidence="6">
    <location>
        <begin position="304"/>
        <end position="322"/>
    </location>
</feature>
<feature type="domain" description="NADH:quinone oxidoreductase/Mrp antiporter transmembrane" evidence="7">
    <location>
        <begin position="132"/>
        <end position="404"/>
    </location>
</feature>